<organism evidence="1 2">
    <name type="scientific">Dreissena polymorpha</name>
    <name type="common">Zebra mussel</name>
    <name type="synonym">Mytilus polymorpha</name>
    <dbReference type="NCBI Taxonomy" id="45954"/>
    <lineage>
        <taxon>Eukaryota</taxon>
        <taxon>Metazoa</taxon>
        <taxon>Spiralia</taxon>
        <taxon>Lophotrochozoa</taxon>
        <taxon>Mollusca</taxon>
        <taxon>Bivalvia</taxon>
        <taxon>Autobranchia</taxon>
        <taxon>Heteroconchia</taxon>
        <taxon>Euheterodonta</taxon>
        <taxon>Imparidentia</taxon>
        <taxon>Neoheterodontei</taxon>
        <taxon>Myida</taxon>
        <taxon>Dreissenoidea</taxon>
        <taxon>Dreissenidae</taxon>
        <taxon>Dreissena</taxon>
    </lineage>
</organism>
<proteinExistence type="predicted"/>
<dbReference type="Proteomes" id="UP000828390">
    <property type="component" value="Unassembled WGS sequence"/>
</dbReference>
<dbReference type="EMBL" id="JAIWYP010000007">
    <property type="protein sequence ID" value="KAH3796431.1"/>
    <property type="molecule type" value="Genomic_DNA"/>
</dbReference>
<evidence type="ECO:0000313" key="2">
    <source>
        <dbReference type="Proteomes" id="UP000828390"/>
    </source>
</evidence>
<accession>A0A9D4J1M2</accession>
<dbReference type="AlphaFoldDB" id="A0A9D4J1M2"/>
<name>A0A9D4J1M2_DREPO</name>
<gene>
    <name evidence="1" type="ORF">DPMN_149999</name>
</gene>
<comment type="caution">
    <text evidence="1">The sequence shown here is derived from an EMBL/GenBank/DDBJ whole genome shotgun (WGS) entry which is preliminary data.</text>
</comment>
<sequence length="73" mass="8054">MAWMELTQHTYVLPLCFSKGLGPSSLTQYSLLELASLSSLEALGGFTGWHGWKLLSIHMSSPSAFPRAWDLQA</sequence>
<protein>
    <submittedName>
        <fullName evidence="1">Uncharacterized protein</fullName>
    </submittedName>
</protein>
<evidence type="ECO:0000313" key="1">
    <source>
        <dbReference type="EMBL" id="KAH3796431.1"/>
    </source>
</evidence>
<reference evidence="1" key="2">
    <citation type="submission" date="2020-11" db="EMBL/GenBank/DDBJ databases">
        <authorList>
            <person name="McCartney M.A."/>
            <person name="Auch B."/>
            <person name="Kono T."/>
            <person name="Mallez S."/>
            <person name="Becker A."/>
            <person name="Gohl D.M."/>
            <person name="Silverstein K.A.T."/>
            <person name="Koren S."/>
            <person name="Bechman K.B."/>
            <person name="Herman A."/>
            <person name="Abrahante J.E."/>
            <person name="Garbe J."/>
        </authorList>
    </citation>
    <scope>NUCLEOTIDE SEQUENCE</scope>
    <source>
        <strain evidence="1">Duluth1</strain>
        <tissue evidence="1">Whole animal</tissue>
    </source>
</reference>
<keyword evidence="2" id="KW-1185">Reference proteome</keyword>
<reference evidence="1" key="1">
    <citation type="journal article" date="2019" name="bioRxiv">
        <title>The Genome of the Zebra Mussel, Dreissena polymorpha: A Resource for Invasive Species Research.</title>
        <authorList>
            <person name="McCartney M.A."/>
            <person name="Auch B."/>
            <person name="Kono T."/>
            <person name="Mallez S."/>
            <person name="Zhang Y."/>
            <person name="Obille A."/>
            <person name="Becker A."/>
            <person name="Abrahante J.E."/>
            <person name="Garbe J."/>
            <person name="Badalamenti J.P."/>
            <person name="Herman A."/>
            <person name="Mangelson H."/>
            <person name="Liachko I."/>
            <person name="Sullivan S."/>
            <person name="Sone E.D."/>
            <person name="Koren S."/>
            <person name="Silverstein K.A.T."/>
            <person name="Beckman K.B."/>
            <person name="Gohl D.M."/>
        </authorList>
    </citation>
    <scope>NUCLEOTIDE SEQUENCE</scope>
    <source>
        <strain evidence="1">Duluth1</strain>
        <tissue evidence="1">Whole animal</tissue>
    </source>
</reference>